<name>A0A212C7A5_CEREH</name>
<proteinExistence type="predicted"/>
<evidence type="ECO:0000313" key="1">
    <source>
        <dbReference type="EMBL" id="OWK01887.1"/>
    </source>
</evidence>
<accession>A0A212C7A5</accession>
<reference evidence="1 2" key="1">
    <citation type="journal article" date="2018" name="Mol. Genet. Genomics">
        <title>The red deer Cervus elaphus genome CerEla1.0: sequencing, annotating, genes, and chromosomes.</title>
        <authorList>
            <person name="Bana N.A."/>
            <person name="Nyiri A."/>
            <person name="Nagy J."/>
            <person name="Frank K."/>
            <person name="Nagy T."/>
            <person name="Steger V."/>
            <person name="Schiller M."/>
            <person name="Lakatos P."/>
            <person name="Sugar L."/>
            <person name="Horn P."/>
            <person name="Barta E."/>
            <person name="Orosz L."/>
        </authorList>
    </citation>
    <scope>NUCLEOTIDE SEQUENCE [LARGE SCALE GENOMIC DNA]</scope>
    <source>
        <strain evidence="1">Hungarian</strain>
    </source>
</reference>
<evidence type="ECO:0000313" key="2">
    <source>
        <dbReference type="Proteomes" id="UP000242450"/>
    </source>
</evidence>
<comment type="caution">
    <text evidence="1">The sequence shown here is derived from an EMBL/GenBank/DDBJ whole genome shotgun (WGS) entry which is preliminary data.</text>
</comment>
<dbReference type="SUPFAM" id="SSF50911">
    <property type="entry name" value="Mannose 6-phosphate receptor domain"/>
    <property type="match status" value="1"/>
</dbReference>
<organism evidence="1 2">
    <name type="scientific">Cervus elaphus hippelaphus</name>
    <name type="common">European red deer</name>
    <dbReference type="NCBI Taxonomy" id="46360"/>
    <lineage>
        <taxon>Eukaryota</taxon>
        <taxon>Metazoa</taxon>
        <taxon>Chordata</taxon>
        <taxon>Craniata</taxon>
        <taxon>Vertebrata</taxon>
        <taxon>Euteleostomi</taxon>
        <taxon>Mammalia</taxon>
        <taxon>Eutheria</taxon>
        <taxon>Laurasiatheria</taxon>
        <taxon>Artiodactyla</taxon>
        <taxon>Ruminantia</taxon>
        <taxon>Pecora</taxon>
        <taxon>Cervidae</taxon>
        <taxon>Cervinae</taxon>
        <taxon>Cervus</taxon>
    </lineage>
</organism>
<dbReference type="AlphaFoldDB" id="A0A212C7A5"/>
<dbReference type="EMBL" id="MKHE01000026">
    <property type="protein sequence ID" value="OWK01887.1"/>
    <property type="molecule type" value="Genomic_DNA"/>
</dbReference>
<dbReference type="Proteomes" id="UP000242450">
    <property type="component" value="Chromosome 26"/>
</dbReference>
<dbReference type="InterPro" id="IPR009011">
    <property type="entry name" value="Man6P_isomerase_rcpt-bd_dom_sf"/>
</dbReference>
<protein>
    <submittedName>
        <fullName evidence="1">IGF2R</fullName>
    </submittedName>
</protein>
<dbReference type="OrthoDB" id="4504960at2759"/>
<sequence>MVNGTITNPANGQSFSLGDIYFKRFSASGDMRTNGDKYVYEIQLSSITGSSNPACSGASICQRKANDQHFSRKVGTSDQTRYYIQACGADLTGRGSAGYV</sequence>
<keyword evidence="2" id="KW-1185">Reference proteome</keyword>
<gene>
    <name evidence="1" type="ORF">Celaphus_00019156</name>
</gene>